<protein>
    <recommendedName>
        <fullName evidence="4">DUF4386 domain-containing protein</fullName>
    </recommendedName>
</protein>
<dbReference type="OrthoDB" id="5421633at2"/>
<keyword evidence="1" id="KW-0472">Membrane</keyword>
<feature type="transmembrane region" description="Helical" evidence="1">
    <location>
        <begin position="150"/>
        <end position="168"/>
    </location>
</feature>
<name>A0A1X6ZSF7_9RHOB</name>
<feature type="transmembrane region" description="Helical" evidence="1">
    <location>
        <begin position="175"/>
        <end position="197"/>
    </location>
</feature>
<evidence type="ECO:0008006" key="4">
    <source>
        <dbReference type="Google" id="ProtNLM"/>
    </source>
</evidence>
<keyword evidence="1" id="KW-0812">Transmembrane</keyword>
<feature type="transmembrane region" description="Helical" evidence="1">
    <location>
        <begin position="95"/>
        <end position="119"/>
    </location>
</feature>
<evidence type="ECO:0000313" key="2">
    <source>
        <dbReference type="EMBL" id="SLN60223.1"/>
    </source>
</evidence>
<feature type="transmembrane region" description="Helical" evidence="1">
    <location>
        <begin position="203"/>
        <end position="225"/>
    </location>
</feature>
<reference evidence="2 3" key="1">
    <citation type="submission" date="2017-03" db="EMBL/GenBank/DDBJ databases">
        <authorList>
            <person name="Afonso C.L."/>
            <person name="Miller P.J."/>
            <person name="Scott M.A."/>
            <person name="Spackman E."/>
            <person name="Goraichik I."/>
            <person name="Dimitrov K.M."/>
            <person name="Suarez D.L."/>
            <person name="Swayne D.E."/>
        </authorList>
    </citation>
    <scope>NUCLEOTIDE SEQUENCE [LARGE SCALE GENOMIC DNA]</scope>
    <source>
        <strain evidence="2 3">CECT 8625</strain>
    </source>
</reference>
<keyword evidence="1" id="KW-1133">Transmembrane helix</keyword>
<dbReference type="EMBL" id="FWFK01000005">
    <property type="protein sequence ID" value="SLN60223.1"/>
    <property type="molecule type" value="Genomic_DNA"/>
</dbReference>
<dbReference type="Pfam" id="PF14329">
    <property type="entry name" value="DUF4386"/>
    <property type="match status" value="1"/>
</dbReference>
<organism evidence="2 3">
    <name type="scientific">Roseivivax jejudonensis</name>
    <dbReference type="NCBI Taxonomy" id="1529041"/>
    <lineage>
        <taxon>Bacteria</taxon>
        <taxon>Pseudomonadati</taxon>
        <taxon>Pseudomonadota</taxon>
        <taxon>Alphaproteobacteria</taxon>
        <taxon>Rhodobacterales</taxon>
        <taxon>Roseobacteraceae</taxon>
        <taxon>Roseivivax</taxon>
    </lineage>
</organism>
<evidence type="ECO:0000313" key="3">
    <source>
        <dbReference type="Proteomes" id="UP000193570"/>
    </source>
</evidence>
<feature type="transmembrane region" description="Helical" evidence="1">
    <location>
        <begin position="60"/>
        <end position="83"/>
    </location>
</feature>
<dbReference type="Proteomes" id="UP000193570">
    <property type="component" value="Unassembled WGS sequence"/>
</dbReference>
<evidence type="ECO:0000256" key="1">
    <source>
        <dbReference type="SAM" id="Phobius"/>
    </source>
</evidence>
<dbReference type="InterPro" id="IPR025495">
    <property type="entry name" value="DUF4386"/>
</dbReference>
<feature type="transmembrane region" description="Helical" evidence="1">
    <location>
        <begin position="12"/>
        <end position="30"/>
    </location>
</feature>
<keyword evidence="3" id="KW-1185">Reference proteome</keyword>
<proteinExistence type="predicted"/>
<dbReference type="AlphaFoldDB" id="A0A1X6ZSF7"/>
<accession>A0A1X6ZSF7</accession>
<dbReference type="RefSeq" id="WP_085792836.1">
    <property type="nucleotide sequence ID" value="NZ_FWFK01000005.1"/>
</dbReference>
<gene>
    <name evidence="2" type="ORF">ROJ8625_03057</name>
</gene>
<sequence>MRAETDFPQIAVLRWAGLLYLTIIVCGIGAEVGLRAPLIDFADAGATAAAILGAPATFRLAIVADLVMAAADVALALLLFEIFRHAAPGLARAAMVFRLMQAGLIAANLLNMQAAWLVVAAGQDIAGLAPDQRAGLAALFLNLHAHGYDLGLVFFGINSLLTAVLIWHSELFPRWLGVALGAAGAVYLIGSGLRFGAPEMLPFFMPAYAVPVLAESAFCLALLFARRSAPAAEIS</sequence>